<evidence type="ECO:0000313" key="3">
    <source>
        <dbReference type="Proteomes" id="UP000295711"/>
    </source>
</evidence>
<evidence type="ECO:0008006" key="4">
    <source>
        <dbReference type="Google" id="ProtNLM"/>
    </source>
</evidence>
<dbReference type="EMBL" id="SLXA01000001">
    <property type="protein sequence ID" value="TCO86530.1"/>
    <property type="molecule type" value="Genomic_DNA"/>
</dbReference>
<protein>
    <recommendedName>
        <fullName evidence="4">RNA dependent RNA polymerase</fullName>
    </recommendedName>
</protein>
<gene>
    <name evidence="2" type="ORF">EV212_101321</name>
</gene>
<dbReference type="RefSeq" id="WP_207669039.1">
    <property type="nucleotide sequence ID" value="NZ_JANKAQ010000002.1"/>
</dbReference>
<proteinExistence type="predicted"/>
<comment type="caution">
    <text evidence="2">The sequence shown here is derived from an EMBL/GenBank/DDBJ whole genome shotgun (WGS) entry which is preliminary data.</text>
</comment>
<organism evidence="2 3">
    <name type="scientific">Frisingicoccus caecimuris</name>
    <dbReference type="NCBI Taxonomy" id="1796636"/>
    <lineage>
        <taxon>Bacteria</taxon>
        <taxon>Bacillati</taxon>
        <taxon>Bacillota</taxon>
        <taxon>Clostridia</taxon>
        <taxon>Lachnospirales</taxon>
        <taxon>Lachnospiraceae</taxon>
        <taxon>Frisingicoccus</taxon>
    </lineage>
</organism>
<dbReference type="AlphaFoldDB" id="A0A4R2LGR6"/>
<evidence type="ECO:0000256" key="1">
    <source>
        <dbReference type="SAM" id="MobiDB-lite"/>
    </source>
</evidence>
<keyword evidence="3" id="KW-1185">Reference proteome</keyword>
<feature type="region of interest" description="Disordered" evidence="1">
    <location>
        <begin position="904"/>
        <end position="925"/>
    </location>
</feature>
<name>A0A4R2LGR6_9FIRM</name>
<evidence type="ECO:0000313" key="2">
    <source>
        <dbReference type="EMBL" id="TCO86530.1"/>
    </source>
</evidence>
<dbReference type="Proteomes" id="UP000295711">
    <property type="component" value="Unassembled WGS sequence"/>
</dbReference>
<sequence>MSKHLTSQRYIYKLHSSRLRRAKWNLHLTIHQARENKELITLSDSQLLRFIDDLNGVTKPELRISDIKARINMLKSEKNLSISRPRIKKLYEKLDEYQFQKDYVCVVIDSIKDYRKMYKDGFQINGVTYRRLLGTTGGVKTNTIIFVNETLLPELNRRIDNGRDLSKAFTPAKLEAYRSLVCSSSIPVSMPRGIVVVHDCITRFQSDIIELDDTRGEQPSMKYIKDKDIELNDSDGYGLAMPELMRRWGEDIGADYLLPGCVLRNSFCKGAVFPVDFQKFARDHQIDQIRDVWNNVYKIQDIELVLTESMLKLWDSYVSMEDYLENCKENHYTFAITKASEKELENLRTMNYQFLQSYDFTDEEIDELIAPTVDEITDILSEDYRKTILYAKGTGLNDKNVRRLDASFATALMIEPRMLKDAYVRDQVSAMLRKRIDAAKVGVLNVPANYSLVSGDPYSLCQSMFGLKVTGLLKSGQVYSRYWNDRGVDKIVSFRAPMTSHNNIRVLEVVRSDEMDTFYQYMTTPTIFNSWDTCADAMNGMDKDGDCVINTSFPLLVKRTRPLPAVVCVQRKAPKCIPTEDDLMISNINSFGNAVGEVTNRITSMFEVQARFPKDSREYRILDYRIKCGQLYQQNSIDKTKGIEAKPMPEAWFRPVCHPTGKEVWSDEKLIADKKPYFMQYIYPAEKAQMKNYIKKNEEKCIMRFRMTLDELIAKPDLTPEEESFLCYYYEKMPMGTAPCTMNKICWKIENLFKDVKSSKTENFDYSILKSNVTYSTQLFCKIKKIYERYQRETASFMQYAKSERLKSDERQMQRYIFREEFKRQCLSECPNEDYLCDIVLDLCYSKSKASKQFAWDICGDIFIRNLLKRNHYQISYPEADASGDILFNGQRFKMKTITLDMNKERSEEENDTIIKRSEGSQKAS</sequence>
<reference evidence="2 3" key="1">
    <citation type="submission" date="2019-03" db="EMBL/GenBank/DDBJ databases">
        <title>Genomic Encyclopedia of Type Strains, Phase IV (KMG-IV): sequencing the most valuable type-strain genomes for metagenomic binning, comparative biology and taxonomic classification.</title>
        <authorList>
            <person name="Goeker M."/>
        </authorList>
    </citation>
    <scope>NUCLEOTIDE SEQUENCE [LARGE SCALE GENOMIC DNA]</scope>
    <source>
        <strain evidence="2 3">DSM 28559</strain>
    </source>
</reference>
<accession>A0A4R2LGR6</accession>